<accession>A0ABT5Z389</accession>
<evidence type="ECO:0000256" key="4">
    <source>
        <dbReference type="ARBA" id="ARBA00022840"/>
    </source>
</evidence>
<dbReference type="SMART" id="SM00490">
    <property type="entry name" value="HELICc"/>
    <property type="match status" value="1"/>
</dbReference>
<feature type="domain" description="Helicase ATP-binding" evidence="6">
    <location>
        <begin position="106"/>
        <end position="284"/>
    </location>
</feature>
<name>A0ABT5Z389_9ACTN</name>
<dbReference type="Proteomes" id="UP001220022">
    <property type="component" value="Unassembled WGS sequence"/>
</dbReference>
<dbReference type="InterPro" id="IPR000330">
    <property type="entry name" value="SNF2_N"/>
</dbReference>
<dbReference type="InterPro" id="IPR027417">
    <property type="entry name" value="P-loop_NTPase"/>
</dbReference>
<dbReference type="PROSITE" id="PS51194">
    <property type="entry name" value="HELICASE_CTER"/>
    <property type="match status" value="1"/>
</dbReference>
<organism evidence="8 9">
    <name type="scientific">Streptantibioticus ferralitis</name>
    <dbReference type="NCBI Taxonomy" id="236510"/>
    <lineage>
        <taxon>Bacteria</taxon>
        <taxon>Bacillati</taxon>
        <taxon>Actinomycetota</taxon>
        <taxon>Actinomycetes</taxon>
        <taxon>Kitasatosporales</taxon>
        <taxon>Streptomycetaceae</taxon>
        <taxon>Streptantibioticus</taxon>
    </lineage>
</organism>
<dbReference type="CDD" id="cd18011">
    <property type="entry name" value="DEXDc_RapA"/>
    <property type="match status" value="1"/>
</dbReference>
<feature type="domain" description="Helicase C-terminal" evidence="7">
    <location>
        <begin position="481"/>
        <end position="641"/>
    </location>
</feature>
<dbReference type="CDD" id="cd18793">
    <property type="entry name" value="SF2_C_SNF"/>
    <property type="match status" value="1"/>
</dbReference>
<sequence>MTDYKIGSLVAARGRDWVVQEFTKDFVVARPLGGDAAFTAGLFADEVTDARFPRPSSLPGEVGDHSSAALLRTALQIGFRVSAGPFRSLAQLNFEPRRYQLVPLLMSLGMDLTRLLIADDVGIGKTVESGLIAKELLAQGQVDGFAVLCPPALAQQWQDELRDKFGIEAAQVLPSTVKKLERDLMGTQSLFERYPYTIVSTDFIKREDRRSQFLRAAPDLIIVDEAHTCVPDAADRAGRQRQLRYELLKELAASKQRHLLLVTATPHSGKEQTFRCLIGLLESQFDPETGSFDPAQSEDRARLAKYFVQRRRRDIKTFLKEETHFPDQRQIRDVPFRMHDDYADLTQDVLAYARETVRTRSGATRDRIRWWSALALLRSLASSPMAAAATLETRAAIEGLSEEEIEKLGRAAVLDGTEDDTDEGADAAPAGDSAEALIPVAALAAAEAGRPLSDREKALLADERRRLKRFADRARELAGPERDRKLFEVAKQVRSLSSAGYNPIVFCRYIPTAEYVATHLKSVLGKIEVEYVTGKQPPKEREDRIRVFTQNAEARRVLVATDCLSEGINLQHGFQAVVHYDLPWNPTRLEQREGRVDRFGQRSTYVRAVTLYGEDNGIDGVVLEVLLRKHRAIQKATGVAVPVPDAGESLVQALVQGLLLRGREDRQLTFDVDVEERAKDLDRKWRDAAERESKAVTRYAQRTIHTEEMQQELNAVTEAIGSREEVSAFVRTTLEKLGAALRPALPSRQGPGKAGRKADVSSDSPAQTLLGELPDRRPADFTADLTGLPATLLRELQSSDGRALTEVTFREEPGGRSDESALNRSDRRVLALAQWVLDTSLDGSLAGPRRPARRCGVIRTDAVTATTTLLLVRFRHHVTLPGRGRTPTVAEEARVLAYQGPASEPRWLDQAKVREVLAAVPTANALPEHVEQYSHRAIRALDRVQDALDAQGVEAADELLSAHRRVRKSASAAREGLKVKFQPSADVLGVYVYVPAVTGSSAPTAHGGNE</sequence>
<evidence type="ECO:0000256" key="1">
    <source>
        <dbReference type="ARBA" id="ARBA00022741"/>
    </source>
</evidence>
<keyword evidence="1" id="KW-0547">Nucleotide-binding</keyword>
<evidence type="ECO:0000313" key="8">
    <source>
        <dbReference type="EMBL" id="MDF2258296.1"/>
    </source>
</evidence>
<dbReference type="SMART" id="SM00487">
    <property type="entry name" value="DEXDc"/>
    <property type="match status" value="1"/>
</dbReference>
<dbReference type="InterPro" id="IPR014001">
    <property type="entry name" value="Helicase_ATP-bd"/>
</dbReference>
<dbReference type="PANTHER" id="PTHR45766">
    <property type="entry name" value="DNA ANNEALING HELICASE AND ENDONUCLEASE ZRANB3 FAMILY MEMBER"/>
    <property type="match status" value="1"/>
</dbReference>
<evidence type="ECO:0000259" key="7">
    <source>
        <dbReference type="PROSITE" id="PS51194"/>
    </source>
</evidence>
<dbReference type="InterPro" id="IPR001650">
    <property type="entry name" value="Helicase_C-like"/>
</dbReference>
<evidence type="ECO:0000256" key="2">
    <source>
        <dbReference type="ARBA" id="ARBA00022801"/>
    </source>
</evidence>
<dbReference type="RefSeq" id="WP_275817165.1">
    <property type="nucleotide sequence ID" value="NZ_BAAANM010000038.1"/>
</dbReference>
<dbReference type="GO" id="GO:0004386">
    <property type="term" value="F:helicase activity"/>
    <property type="evidence" value="ECO:0007669"/>
    <property type="project" value="UniProtKB-KW"/>
</dbReference>
<evidence type="ECO:0000256" key="5">
    <source>
        <dbReference type="SAM" id="MobiDB-lite"/>
    </source>
</evidence>
<dbReference type="EMBL" id="JARHTQ010000014">
    <property type="protein sequence ID" value="MDF2258296.1"/>
    <property type="molecule type" value="Genomic_DNA"/>
</dbReference>
<evidence type="ECO:0000313" key="9">
    <source>
        <dbReference type="Proteomes" id="UP001220022"/>
    </source>
</evidence>
<keyword evidence="4" id="KW-0067">ATP-binding</keyword>
<reference evidence="8 9" key="1">
    <citation type="submission" date="2023-03" db="EMBL/GenBank/DDBJ databases">
        <title>Draft genome sequence of type strain Streptomyces ferralitis JCM 14344.</title>
        <authorList>
            <person name="Klaysubun C."/>
            <person name="Duangmal K."/>
        </authorList>
    </citation>
    <scope>NUCLEOTIDE SEQUENCE [LARGE SCALE GENOMIC DNA]</scope>
    <source>
        <strain evidence="8 9">JCM 14344</strain>
    </source>
</reference>
<feature type="region of interest" description="Disordered" evidence="5">
    <location>
        <begin position="741"/>
        <end position="781"/>
    </location>
</feature>
<keyword evidence="2" id="KW-0378">Hydrolase</keyword>
<dbReference type="InterPro" id="IPR049730">
    <property type="entry name" value="SNF2/RAD54-like_C"/>
</dbReference>
<keyword evidence="3 8" id="KW-0347">Helicase</keyword>
<dbReference type="InterPro" id="IPR057342">
    <property type="entry name" value="DEXDc_RapA"/>
</dbReference>
<dbReference type="Gene3D" id="3.40.50.300">
    <property type="entry name" value="P-loop containing nucleotide triphosphate hydrolases"/>
    <property type="match status" value="1"/>
</dbReference>
<comment type="caution">
    <text evidence="8">The sequence shown here is derived from an EMBL/GenBank/DDBJ whole genome shotgun (WGS) entry which is preliminary data.</text>
</comment>
<dbReference type="InterPro" id="IPR038718">
    <property type="entry name" value="SNF2-like_sf"/>
</dbReference>
<dbReference type="PROSITE" id="PS51192">
    <property type="entry name" value="HELICASE_ATP_BIND_1"/>
    <property type="match status" value="1"/>
</dbReference>
<dbReference type="PANTHER" id="PTHR45766:SF6">
    <property type="entry name" value="SWI_SNF-RELATED MATRIX-ASSOCIATED ACTIN-DEPENDENT REGULATOR OF CHROMATIN SUBFAMILY A-LIKE PROTEIN 1"/>
    <property type="match status" value="1"/>
</dbReference>
<dbReference type="Pfam" id="PF00271">
    <property type="entry name" value="Helicase_C"/>
    <property type="match status" value="1"/>
</dbReference>
<protein>
    <submittedName>
        <fullName evidence="8">Helicase-related protein</fullName>
    </submittedName>
</protein>
<gene>
    <name evidence="8" type="ORF">P2L57_22020</name>
</gene>
<evidence type="ECO:0000259" key="6">
    <source>
        <dbReference type="PROSITE" id="PS51192"/>
    </source>
</evidence>
<keyword evidence="9" id="KW-1185">Reference proteome</keyword>
<proteinExistence type="predicted"/>
<evidence type="ECO:0000256" key="3">
    <source>
        <dbReference type="ARBA" id="ARBA00022806"/>
    </source>
</evidence>
<dbReference type="Gene3D" id="3.40.50.10810">
    <property type="entry name" value="Tandem AAA-ATPase domain"/>
    <property type="match status" value="1"/>
</dbReference>
<dbReference type="SUPFAM" id="SSF52540">
    <property type="entry name" value="P-loop containing nucleoside triphosphate hydrolases"/>
    <property type="match status" value="1"/>
</dbReference>
<dbReference type="Pfam" id="PF00176">
    <property type="entry name" value="SNF2-rel_dom"/>
    <property type="match status" value="1"/>
</dbReference>